<keyword evidence="5" id="KW-1185">Reference proteome</keyword>
<feature type="compositionally biased region" description="Basic and acidic residues" evidence="2">
    <location>
        <begin position="31"/>
        <end position="48"/>
    </location>
</feature>
<keyword evidence="3" id="KW-0472">Membrane</keyword>
<dbReference type="Proteomes" id="UP001269267">
    <property type="component" value="Unassembled WGS sequence"/>
</dbReference>
<accession>A0ABU1GDR3</accession>
<dbReference type="EMBL" id="JARWAI010000008">
    <property type="protein sequence ID" value="MDR5875632.1"/>
    <property type="molecule type" value="Genomic_DNA"/>
</dbReference>
<comment type="similarity">
    <text evidence="1">Belongs to the bactofilin family.</text>
</comment>
<feature type="region of interest" description="Disordered" evidence="2">
    <location>
        <begin position="23"/>
        <end position="59"/>
    </location>
</feature>
<dbReference type="PANTHER" id="PTHR35024:SF4">
    <property type="entry name" value="POLYMER-FORMING CYTOSKELETAL PROTEIN"/>
    <property type="match status" value="1"/>
</dbReference>
<proteinExistence type="inferred from homology"/>
<dbReference type="RefSeq" id="WP_310539941.1">
    <property type="nucleotide sequence ID" value="NZ_JARWAI010000008.1"/>
</dbReference>
<keyword evidence="3" id="KW-1133">Transmembrane helix</keyword>
<evidence type="ECO:0000256" key="2">
    <source>
        <dbReference type="SAM" id="MobiDB-lite"/>
    </source>
</evidence>
<dbReference type="InterPro" id="IPR007607">
    <property type="entry name" value="BacA/B"/>
</dbReference>
<keyword evidence="3" id="KW-0812">Transmembrane</keyword>
<evidence type="ECO:0000313" key="4">
    <source>
        <dbReference type="EMBL" id="MDR5875632.1"/>
    </source>
</evidence>
<gene>
    <name evidence="4" type="ORF">QC815_11950</name>
</gene>
<comment type="caution">
    <text evidence="4">The sequence shown here is derived from an EMBL/GenBank/DDBJ whole genome shotgun (WGS) entry which is preliminary data.</text>
</comment>
<organism evidence="4 5">
    <name type="scientific">Vreelandella gomseomensis</name>
    <dbReference type="NCBI Taxonomy" id="370766"/>
    <lineage>
        <taxon>Bacteria</taxon>
        <taxon>Pseudomonadati</taxon>
        <taxon>Pseudomonadota</taxon>
        <taxon>Gammaproteobacteria</taxon>
        <taxon>Oceanospirillales</taxon>
        <taxon>Halomonadaceae</taxon>
        <taxon>Vreelandella</taxon>
    </lineage>
</organism>
<reference evidence="4 5" key="1">
    <citation type="submission" date="2023-04" db="EMBL/GenBank/DDBJ databases">
        <title>A long-awaited taxogenomic arrangement of the family Halomonadaceae.</title>
        <authorList>
            <person name="De La Haba R."/>
            <person name="Chuvochina M."/>
            <person name="Wittouck S."/>
            <person name="Arahal D.R."/>
            <person name="Sanchez-Porro C."/>
            <person name="Hugenholtz P."/>
            <person name="Ventosa A."/>
        </authorList>
    </citation>
    <scope>NUCLEOTIDE SEQUENCE [LARGE SCALE GENOMIC DNA]</scope>
    <source>
        <strain evidence="4 5">DSM 18042</strain>
    </source>
</reference>
<protein>
    <submittedName>
        <fullName evidence="4">Polymer-forming cytoskeletal protein</fullName>
    </submittedName>
</protein>
<evidence type="ECO:0000256" key="1">
    <source>
        <dbReference type="ARBA" id="ARBA00044755"/>
    </source>
</evidence>
<evidence type="ECO:0000256" key="3">
    <source>
        <dbReference type="SAM" id="Phobius"/>
    </source>
</evidence>
<dbReference type="PANTHER" id="PTHR35024">
    <property type="entry name" value="HYPOTHETICAL CYTOSOLIC PROTEIN"/>
    <property type="match status" value="1"/>
</dbReference>
<sequence>MVMETWLMVSGVVVMTMIILDGKRKKKRHRAPGEDSPQRAGAVHDHESVPASTPDQARHAPVADAAFENRQNGSHLGAATQIHGDITADERVSIKGRVVGTVTARHQSIQLASNSVVNASLEGADIVVAGHLEGDINASEGLTLMSGAKVRGTISTSSFACHAGASVNGSVLPGQGGSVVFPEQKPAE</sequence>
<dbReference type="Pfam" id="PF04519">
    <property type="entry name" value="Bactofilin"/>
    <property type="match status" value="1"/>
</dbReference>
<feature type="transmembrane region" description="Helical" evidence="3">
    <location>
        <begin position="6"/>
        <end position="22"/>
    </location>
</feature>
<evidence type="ECO:0000313" key="5">
    <source>
        <dbReference type="Proteomes" id="UP001269267"/>
    </source>
</evidence>
<name>A0ABU1GDR3_9GAMM</name>